<dbReference type="RefSeq" id="WP_161026308.1">
    <property type="nucleotide sequence ID" value="NZ_WWCJ01000009.1"/>
</dbReference>
<dbReference type="Pfam" id="PF04264">
    <property type="entry name" value="YceI"/>
    <property type="match status" value="1"/>
</dbReference>
<gene>
    <name evidence="3" type="ORF">GTP41_14685</name>
</gene>
<name>A0A6N9HJ08_9BURK</name>
<reference evidence="3 4" key="1">
    <citation type="submission" date="2019-12" db="EMBL/GenBank/DDBJ databases">
        <title>Novel species isolated from a subtropical stream in China.</title>
        <authorList>
            <person name="Lu H."/>
        </authorList>
    </citation>
    <scope>NUCLEOTIDE SEQUENCE [LARGE SCALE GENOMIC DNA]</scope>
    <source>
        <strain evidence="3 4">DS3</strain>
    </source>
</reference>
<dbReference type="Gene3D" id="2.40.128.110">
    <property type="entry name" value="Lipid/polyisoprenoid-binding, YceI-like"/>
    <property type="match status" value="1"/>
</dbReference>
<dbReference type="AlphaFoldDB" id="A0A6N9HJ08"/>
<evidence type="ECO:0000313" key="4">
    <source>
        <dbReference type="Proteomes" id="UP000448575"/>
    </source>
</evidence>
<evidence type="ECO:0000259" key="2">
    <source>
        <dbReference type="Pfam" id="PF04264"/>
    </source>
</evidence>
<feature type="region of interest" description="Disordered" evidence="1">
    <location>
        <begin position="1"/>
        <end position="28"/>
    </location>
</feature>
<accession>A0A6N9HJ08</accession>
<sequence length="205" mass="21971">MAISACSTAPPPPAPTALPAAAPAPPATHQAHRIVAGESLVAITVRRGGPLARMGHDHVVATRQLEGFVDLAQGRTELRFRLDQLQVDEAEQRKDAGLDTQPSPDAIEGTRRNMFNKVLQAAAHPWVVVRAARDGAFLNAQVTLHGVTRAYRVPLQLKEDGALLRASGSFTARQSDFGITPFAVFGGALAVKDEMELRFAISARR</sequence>
<feature type="compositionally biased region" description="Pro residues" evidence="1">
    <location>
        <begin position="9"/>
        <end position="26"/>
    </location>
</feature>
<keyword evidence="4" id="KW-1185">Reference proteome</keyword>
<dbReference type="InterPro" id="IPR036761">
    <property type="entry name" value="TTHA0802/YceI-like_sf"/>
</dbReference>
<organism evidence="3 4">
    <name type="scientific">Pseudoduganella guangdongensis</name>
    <dbReference type="NCBI Taxonomy" id="2692179"/>
    <lineage>
        <taxon>Bacteria</taxon>
        <taxon>Pseudomonadati</taxon>
        <taxon>Pseudomonadota</taxon>
        <taxon>Betaproteobacteria</taxon>
        <taxon>Burkholderiales</taxon>
        <taxon>Oxalobacteraceae</taxon>
        <taxon>Telluria group</taxon>
        <taxon>Pseudoduganella</taxon>
    </lineage>
</organism>
<dbReference type="InterPro" id="IPR007372">
    <property type="entry name" value="Lipid/polyisoprenoid-bd_YceI"/>
</dbReference>
<proteinExistence type="predicted"/>
<evidence type="ECO:0000256" key="1">
    <source>
        <dbReference type="SAM" id="MobiDB-lite"/>
    </source>
</evidence>
<dbReference type="EMBL" id="WWCJ01000009">
    <property type="protein sequence ID" value="MYN03339.1"/>
    <property type="molecule type" value="Genomic_DNA"/>
</dbReference>
<dbReference type="Proteomes" id="UP000448575">
    <property type="component" value="Unassembled WGS sequence"/>
</dbReference>
<dbReference type="SUPFAM" id="SSF101874">
    <property type="entry name" value="YceI-like"/>
    <property type="match status" value="1"/>
</dbReference>
<feature type="domain" description="Lipid/polyisoprenoid-binding YceI-like" evidence="2">
    <location>
        <begin position="110"/>
        <end position="203"/>
    </location>
</feature>
<evidence type="ECO:0000313" key="3">
    <source>
        <dbReference type="EMBL" id="MYN03339.1"/>
    </source>
</evidence>
<protein>
    <submittedName>
        <fullName evidence="3">YceI family protein</fullName>
    </submittedName>
</protein>
<comment type="caution">
    <text evidence="3">The sequence shown here is derived from an EMBL/GenBank/DDBJ whole genome shotgun (WGS) entry which is preliminary data.</text>
</comment>